<accession>A0ABV4CJR1</accession>
<reference evidence="2 3" key="1">
    <citation type="submission" date="2024-08" db="EMBL/GenBank/DDBJ databases">
        <title>Genome mining of Saccharopolyspora cebuensis PGLac3 from Nigerian medicinal plant.</title>
        <authorList>
            <person name="Ezeobiora C.E."/>
            <person name="Igbokwe N.H."/>
            <person name="Amin D.H."/>
            <person name="Mendie U.E."/>
        </authorList>
    </citation>
    <scope>NUCLEOTIDE SEQUENCE [LARGE SCALE GENOMIC DNA]</scope>
    <source>
        <strain evidence="2 3">PGLac3</strain>
    </source>
</reference>
<dbReference type="Proteomes" id="UP001564626">
    <property type="component" value="Unassembled WGS sequence"/>
</dbReference>
<comment type="caution">
    <text evidence="2">The sequence shown here is derived from an EMBL/GenBank/DDBJ whole genome shotgun (WGS) entry which is preliminary data.</text>
</comment>
<sequence>MSTEPVARREWLSLTAEDARLVDLLLEPGSDERAALEELATEKGEELGTSKAALLRAAFHLGVRDIRDLARDKGYQRLAASITRQESDEDRAITRSRRRRADGADGG</sequence>
<gene>
    <name evidence="2" type="ORF">AB8O55_16335</name>
</gene>
<dbReference type="EMBL" id="JBGEHV010000029">
    <property type="protein sequence ID" value="MEY8040979.1"/>
    <property type="molecule type" value="Genomic_DNA"/>
</dbReference>
<evidence type="ECO:0000256" key="1">
    <source>
        <dbReference type="SAM" id="MobiDB-lite"/>
    </source>
</evidence>
<feature type="region of interest" description="Disordered" evidence="1">
    <location>
        <begin position="82"/>
        <end position="107"/>
    </location>
</feature>
<evidence type="ECO:0000313" key="2">
    <source>
        <dbReference type="EMBL" id="MEY8040979.1"/>
    </source>
</evidence>
<proteinExistence type="predicted"/>
<dbReference type="RefSeq" id="WP_345355469.1">
    <property type="nucleotide sequence ID" value="NZ_BAABII010000001.1"/>
</dbReference>
<evidence type="ECO:0000313" key="3">
    <source>
        <dbReference type="Proteomes" id="UP001564626"/>
    </source>
</evidence>
<name>A0ABV4CJR1_9PSEU</name>
<organism evidence="2 3">
    <name type="scientific">Saccharopolyspora cebuensis</name>
    <dbReference type="NCBI Taxonomy" id="418759"/>
    <lineage>
        <taxon>Bacteria</taxon>
        <taxon>Bacillati</taxon>
        <taxon>Actinomycetota</taxon>
        <taxon>Actinomycetes</taxon>
        <taxon>Pseudonocardiales</taxon>
        <taxon>Pseudonocardiaceae</taxon>
        <taxon>Saccharopolyspora</taxon>
    </lineage>
</organism>
<keyword evidence="3" id="KW-1185">Reference proteome</keyword>
<protein>
    <submittedName>
        <fullName evidence="2">Uncharacterized protein</fullName>
    </submittedName>
</protein>